<comment type="subunit">
    <text evidence="2 7">Homodimer.</text>
</comment>
<keyword evidence="4 7" id="KW-0808">Transferase</keyword>
<evidence type="ECO:0000256" key="3">
    <source>
        <dbReference type="ARBA" id="ARBA00022576"/>
    </source>
</evidence>
<keyword evidence="6 7" id="KW-0368">Histidine biosynthesis</keyword>
<dbReference type="InterPro" id="IPR015421">
    <property type="entry name" value="PyrdxlP-dep_Trfase_major"/>
</dbReference>
<feature type="modified residue" description="N6-(pyridoxal phosphate)lysine" evidence="7">
    <location>
        <position position="221"/>
    </location>
</feature>
<reference evidence="9" key="2">
    <citation type="submission" date="2020-09" db="EMBL/GenBank/DDBJ databases">
        <authorList>
            <person name="Sun Q."/>
            <person name="Ohkuma M."/>
        </authorList>
    </citation>
    <scope>NUCLEOTIDE SEQUENCE</scope>
    <source>
        <strain evidence="9">JCM 15325</strain>
    </source>
</reference>
<dbReference type="NCBIfam" id="TIGR01141">
    <property type="entry name" value="hisC"/>
    <property type="match status" value="1"/>
</dbReference>
<comment type="caution">
    <text evidence="9">The sequence shown here is derived from an EMBL/GenBank/DDBJ whole genome shotgun (WGS) entry which is preliminary data.</text>
</comment>
<comment type="cofactor">
    <cofactor evidence="1 7">
        <name>pyridoxal 5'-phosphate</name>
        <dbReference type="ChEBI" id="CHEBI:597326"/>
    </cofactor>
</comment>
<dbReference type="PANTHER" id="PTHR43643:SF3">
    <property type="entry name" value="HISTIDINOL-PHOSPHATE AMINOTRANSFERASE"/>
    <property type="match status" value="1"/>
</dbReference>
<dbReference type="Gene3D" id="3.90.1150.10">
    <property type="entry name" value="Aspartate Aminotransferase, domain 1"/>
    <property type="match status" value="1"/>
</dbReference>
<name>A0A917RZW7_9BACL</name>
<evidence type="ECO:0000313" key="10">
    <source>
        <dbReference type="Proteomes" id="UP000654670"/>
    </source>
</evidence>
<dbReference type="HAMAP" id="MF_01023">
    <property type="entry name" value="HisC_aminotrans_2"/>
    <property type="match status" value="1"/>
</dbReference>
<organism evidence="9 10">
    <name type="scientific">Sporolactobacillus putidus</name>
    <dbReference type="NCBI Taxonomy" id="492735"/>
    <lineage>
        <taxon>Bacteria</taxon>
        <taxon>Bacillati</taxon>
        <taxon>Bacillota</taxon>
        <taxon>Bacilli</taxon>
        <taxon>Bacillales</taxon>
        <taxon>Sporolactobacillaceae</taxon>
        <taxon>Sporolactobacillus</taxon>
    </lineage>
</organism>
<keyword evidence="7" id="KW-0028">Amino-acid biosynthesis</keyword>
<dbReference type="InterPro" id="IPR050106">
    <property type="entry name" value="HistidinolP_aminotransfase"/>
</dbReference>
<dbReference type="EC" id="2.6.1.9" evidence="7"/>
<dbReference type="SUPFAM" id="SSF53383">
    <property type="entry name" value="PLP-dependent transferases"/>
    <property type="match status" value="1"/>
</dbReference>
<feature type="domain" description="Aminotransferase class I/classII large" evidence="8">
    <location>
        <begin position="30"/>
        <end position="351"/>
    </location>
</feature>
<dbReference type="CDD" id="cd00609">
    <property type="entry name" value="AAT_like"/>
    <property type="match status" value="1"/>
</dbReference>
<dbReference type="Pfam" id="PF00155">
    <property type="entry name" value="Aminotran_1_2"/>
    <property type="match status" value="1"/>
</dbReference>
<comment type="catalytic activity">
    <reaction evidence="7">
        <text>L-histidinol phosphate + 2-oxoglutarate = 3-(imidazol-4-yl)-2-oxopropyl phosphate + L-glutamate</text>
        <dbReference type="Rhea" id="RHEA:23744"/>
        <dbReference type="ChEBI" id="CHEBI:16810"/>
        <dbReference type="ChEBI" id="CHEBI:29985"/>
        <dbReference type="ChEBI" id="CHEBI:57766"/>
        <dbReference type="ChEBI" id="CHEBI:57980"/>
        <dbReference type="EC" id="2.6.1.9"/>
    </reaction>
</comment>
<sequence>MKEQLSRLKPYQPGKQVDEVRREYGLDRIEKLASNENPFGSSPGAKQAIEKGLTELMIYPDGHAADLRGKVSRFLNVRPDCLIFGNGSDEILHMVSRAFIEPGTNSIMADPTFSQYKRNVIIEGGEAREVPLDSEGNHDLERMLSLIDDRTRVIWICNPNNPTGRSIDRETFISFMERVPKNIVVVSDEAYSEYVTSENYPNTIDFIDRFPNLIATHTFSKIYGLAGLRIGYGVAHSVLISELEHVRDPFNVSRLSQAAAAAALDDQNFVRECAERNAEGKKQYYDFCKETGIHYFPTDTNFILMEIGDSGEDVFQYMVRNGYIIRSGSALGCPEYVRITIGTKEQNAAIIKLLKDYVSCKQPS</sequence>
<comment type="similarity">
    <text evidence="7">Belongs to the class-II pyridoxal-phosphate-dependent aminotransferase family. Histidinol-phosphate aminotransferase subfamily.</text>
</comment>
<evidence type="ECO:0000256" key="1">
    <source>
        <dbReference type="ARBA" id="ARBA00001933"/>
    </source>
</evidence>
<dbReference type="InterPro" id="IPR004839">
    <property type="entry name" value="Aminotransferase_I/II_large"/>
</dbReference>
<dbReference type="RefSeq" id="WP_188801904.1">
    <property type="nucleotide sequence ID" value="NZ_BMOK01000003.1"/>
</dbReference>
<evidence type="ECO:0000256" key="5">
    <source>
        <dbReference type="ARBA" id="ARBA00022898"/>
    </source>
</evidence>
<dbReference type="InterPro" id="IPR015424">
    <property type="entry name" value="PyrdxlP-dep_Trfase"/>
</dbReference>
<accession>A0A917RZW7</accession>
<evidence type="ECO:0000256" key="7">
    <source>
        <dbReference type="HAMAP-Rule" id="MF_01023"/>
    </source>
</evidence>
<dbReference type="Proteomes" id="UP000654670">
    <property type="component" value="Unassembled WGS sequence"/>
</dbReference>
<protein>
    <recommendedName>
        <fullName evidence="7">Histidinol-phosphate aminotransferase</fullName>
        <ecNumber evidence="7">2.6.1.9</ecNumber>
    </recommendedName>
    <alternativeName>
        <fullName evidence="7">Imidazole acetol-phosphate transaminase</fullName>
    </alternativeName>
</protein>
<dbReference type="Gene3D" id="3.40.640.10">
    <property type="entry name" value="Type I PLP-dependent aspartate aminotransferase-like (Major domain)"/>
    <property type="match status" value="1"/>
</dbReference>
<dbReference type="GO" id="GO:0030170">
    <property type="term" value="F:pyridoxal phosphate binding"/>
    <property type="evidence" value="ECO:0007669"/>
    <property type="project" value="InterPro"/>
</dbReference>
<dbReference type="InterPro" id="IPR005861">
    <property type="entry name" value="HisP_aminotrans"/>
</dbReference>
<reference evidence="9" key="1">
    <citation type="journal article" date="2014" name="Int. J. Syst. Evol. Microbiol.">
        <title>Complete genome sequence of Corynebacterium casei LMG S-19264T (=DSM 44701T), isolated from a smear-ripened cheese.</title>
        <authorList>
            <consortium name="US DOE Joint Genome Institute (JGI-PGF)"/>
            <person name="Walter F."/>
            <person name="Albersmeier A."/>
            <person name="Kalinowski J."/>
            <person name="Ruckert C."/>
        </authorList>
    </citation>
    <scope>NUCLEOTIDE SEQUENCE</scope>
    <source>
        <strain evidence="9">JCM 15325</strain>
    </source>
</reference>
<dbReference type="GO" id="GO:0004400">
    <property type="term" value="F:histidinol-phosphate transaminase activity"/>
    <property type="evidence" value="ECO:0007669"/>
    <property type="project" value="UniProtKB-UniRule"/>
</dbReference>
<evidence type="ECO:0000256" key="4">
    <source>
        <dbReference type="ARBA" id="ARBA00022679"/>
    </source>
</evidence>
<evidence type="ECO:0000259" key="8">
    <source>
        <dbReference type="Pfam" id="PF00155"/>
    </source>
</evidence>
<keyword evidence="5 7" id="KW-0663">Pyridoxal phosphate</keyword>
<dbReference type="InterPro" id="IPR015422">
    <property type="entry name" value="PyrdxlP-dep_Trfase_small"/>
</dbReference>
<keyword evidence="3 7" id="KW-0032">Aminotransferase</keyword>
<dbReference type="AlphaFoldDB" id="A0A917RZW7"/>
<proteinExistence type="inferred from homology"/>
<dbReference type="GO" id="GO:0000105">
    <property type="term" value="P:L-histidine biosynthetic process"/>
    <property type="evidence" value="ECO:0007669"/>
    <property type="project" value="UniProtKB-UniRule"/>
</dbReference>
<evidence type="ECO:0000256" key="2">
    <source>
        <dbReference type="ARBA" id="ARBA00011738"/>
    </source>
</evidence>
<gene>
    <name evidence="7 9" type="primary">hisC</name>
    <name evidence="9" type="ORF">GCM10007968_09120</name>
</gene>
<keyword evidence="10" id="KW-1185">Reference proteome</keyword>
<evidence type="ECO:0000256" key="6">
    <source>
        <dbReference type="ARBA" id="ARBA00023102"/>
    </source>
</evidence>
<dbReference type="PANTHER" id="PTHR43643">
    <property type="entry name" value="HISTIDINOL-PHOSPHATE AMINOTRANSFERASE 2"/>
    <property type="match status" value="1"/>
</dbReference>
<dbReference type="EMBL" id="BMOK01000003">
    <property type="protein sequence ID" value="GGL47213.1"/>
    <property type="molecule type" value="Genomic_DNA"/>
</dbReference>
<evidence type="ECO:0000313" key="9">
    <source>
        <dbReference type="EMBL" id="GGL47213.1"/>
    </source>
</evidence>
<comment type="pathway">
    <text evidence="7">Amino-acid biosynthesis; L-histidine biosynthesis; L-histidine from 5-phospho-alpha-D-ribose 1-diphosphate: step 7/9.</text>
</comment>